<comment type="caution">
    <text evidence="1">The sequence shown here is derived from an EMBL/GenBank/DDBJ whole genome shotgun (WGS) entry which is preliminary data.</text>
</comment>
<dbReference type="EMBL" id="JANUAE010000004">
    <property type="protein sequence ID" value="MCS3709977.1"/>
    <property type="molecule type" value="Genomic_DNA"/>
</dbReference>
<protein>
    <submittedName>
        <fullName evidence="1">Uncharacterized protein</fullName>
    </submittedName>
</protein>
<evidence type="ECO:0000313" key="1">
    <source>
        <dbReference type="EMBL" id="MCS3709977.1"/>
    </source>
</evidence>
<accession>A0A9X2TEZ4</accession>
<proteinExistence type="predicted"/>
<reference evidence="1" key="1">
    <citation type="submission" date="2022-08" db="EMBL/GenBank/DDBJ databases">
        <title>Genomic Encyclopedia of Type Strains, Phase V (KMG-V): Genome sequencing to study the core and pangenomes of soil and plant-associated prokaryotes.</title>
        <authorList>
            <person name="Whitman W."/>
        </authorList>
    </citation>
    <scope>NUCLEOTIDE SEQUENCE</scope>
    <source>
        <strain evidence="1">SP3049</strain>
    </source>
</reference>
<gene>
    <name evidence="1" type="ORF">GGP61_001581</name>
</gene>
<dbReference type="AlphaFoldDB" id="A0A9X2TEZ4"/>
<organism evidence="1 2">
    <name type="scientific">Salinibacter ruber</name>
    <dbReference type="NCBI Taxonomy" id="146919"/>
    <lineage>
        <taxon>Bacteria</taxon>
        <taxon>Pseudomonadati</taxon>
        <taxon>Rhodothermota</taxon>
        <taxon>Rhodothermia</taxon>
        <taxon>Rhodothermales</taxon>
        <taxon>Salinibacteraceae</taxon>
        <taxon>Salinibacter</taxon>
    </lineage>
</organism>
<dbReference type="RefSeq" id="WP_259123986.1">
    <property type="nucleotide sequence ID" value="NZ_JANTZO010000005.1"/>
</dbReference>
<evidence type="ECO:0000313" key="2">
    <source>
        <dbReference type="Proteomes" id="UP001155057"/>
    </source>
</evidence>
<dbReference type="Proteomes" id="UP001155057">
    <property type="component" value="Unassembled WGS sequence"/>
</dbReference>
<name>A0A9X2TEZ4_9BACT</name>
<sequence>MNSEPKNAKDLTPEEALSLEEGDALLHNETVVFVEKVEEGFGLLDEGEVMVWAAAEDGEGRGISIKETEI</sequence>